<evidence type="ECO:0000313" key="2">
    <source>
        <dbReference type="EMBL" id="VDK82110.1"/>
    </source>
</evidence>
<dbReference type="EMBL" id="UYRX01000430">
    <property type="protein sequence ID" value="VDK82110.1"/>
    <property type="molecule type" value="Genomic_DNA"/>
</dbReference>
<dbReference type="Proteomes" id="UP000277928">
    <property type="component" value="Unassembled WGS sequence"/>
</dbReference>
<feature type="signal peptide" evidence="1">
    <location>
        <begin position="1"/>
        <end position="18"/>
    </location>
</feature>
<keyword evidence="3" id="KW-1185">Reference proteome</keyword>
<sequence length="66" mass="7717">MFFVFLLVLVSSISKTKTDSSKVWRQTNVGDQQRYEKIRSDPKPPPHMTVAPIYVYMDKTNECRAH</sequence>
<proteinExistence type="predicted"/>
<reference evidence="2 3" key="1">
    <citation type="submission" date="2018-08" db="EMBL/GenBank/DDBJ databases">
        <authorList>
            <person name="Laetsch R D."/>
            <person name="Stevens L."/>
            <person name="Kumar S."/>
            <person name="Blaxter L. M."/>
        </authorList>
    </citation>
    <scope>NUCLEOTIDE SEQUENCE [LARGE SCALE GENOMIC DNA]</scope>
</reference>
<dbReference type="AlphaFoldDB" id="A0A3P6TSQ4"/>
<name>A0A3P6TSQ4_LITSI</name>
<gene>
    <name evidence="2" type="ORF">NLS_LOCUS5601</name>
</gene>
<protein>
    <recommendedName>
        <fullName evidence="4">Secreted protein</fullName>
    </recommendedName>
</protein>
<evidence type="ECO:0000256" key="1">
    <source>
        <dbReference type="SAM" id="SignalP"/>
    </source>
</evidence>
<feature type="chain" id="PRO_5018292914" description="Secreted protein" evidence="1">
    <location>
        <begin position="19"/>
        <end position="66"/>
    </location>
</feature>
<evidence type="ECO:0000313" key="3">
    <source>
        <dbReference type="Proteomes" id="UP000277928"/>
    </source>
</evidence>
<keyword evidence="1" id="KW-0732">Signal</keyword>
<organism evidence="2 3">
    <name type="scientific">Litomosoides sigmodontis</name>
    <name type="common">Filarial nematode worm</name>
    <dbReference type="NCBI Taxonomy" id="42156"/>
    <lineage>
        <taxon>Eukaryota</taxon>
        <taxon>Metazoa</taxon>
        <taxon>Ecdysozoa</taxon>
        <taxon>Nematoda</taxon>
        <taxon>Chromadorea</taxon>
        <taxon>Rhabditida</taxon>
        <taxon>Spirurina</taxon>
        <taxon>Spiruromorpha</taxon>
        <taxon>Filarioidea</taxon>
        <taxon>Onchocercidae</taxon>
        <taxon>Litomosoides</taxon>
    </lineage>
</organism>
<evidence type="ECO:0008006" key="4">
    <source>
        <dbReference type="Google" id="ProtNLM"/>
    </source>
</evidence>
<accession>A0A3P6TSQ4</accession>